<reference evidence="2 3" key="1">
    <citation type="journal article" date="2024" name="Plant Biotechnol. J.">
        <title>Dendrobium thyrsiflorum genome and its molecular insights into genes involved in important horticultural traits.</title>
        <authorList>
            <person name="Chen B."/>
            <person name="Wang J.Y."/>
            <person name="Zheng P.J."/>
            <person name="Li K.L."/>
            <person name="Liang Y.M."/>
            <person name="Chen X.F."/>
            <person name="Zhang C."/>
            <person name="Zhao X."/>
            <person name="He X."/>
            <person name="Zhang G.Q."/>
            <person name="Liu Z.J."/>
            <person name="Xu Q."/>
        </authorList>
    </citation>
    <scope>NUCLEOTIDE SEQUENCE [LARGE SCALE GENOMIC DNA]</scope>
    <source>
        <strain evidence="2">GZMU011</strain>
    </source>
</reference>
<evidence type="ECO:0000313" key="2">
    <source>
        <dbReference type="EMBL" id="KAL0916414.1"/>
    </source>
</evidence>
<evidence type="ECO:0000256" key="1">
    <source>
        <dbReference type="SAM" id="SignalP"/>
    </source>
</evidence>
<dbReference type="EMBL" id="JANQDX010000011">
    <property type="protein sequence ID" value="KAL0916414.1"/>
    <property type="molecule type" value="Genomic_DNA"/>
</dbReference>
<protein>
    <recommendedName>
        <fullName evidence="4">Secreted protein</fullName>
    </recommendedName>
</protein>
<gene>
    <name evidence="2" type="ORF">M5K25_013923</name>
</gene>
<sequence>MRCSFASRYVFLFLSNAMYAIPCGNLEPQDGRTISCENLEPQGELLTLKKNQLSVPFGYCILQFTRALVSVVVV</sequence>
<dbReference type="Proteomes" id="UP001552299">
    <property type="component" value="Unassembled WGS sequence"/>
</dbReference>
<comment type="caution">
    <text evidence="2">The sequence shown here is derived from an EMBL/GenBank/DDBJ whole genome shotgun (WGS) entry which is preliminary data.</text>
</comment>
<name>A0ABD0UU34_DENTH</name>
<keyword evidence="1" id="KW-0732">Signal</keyword>
<proteinExistence type="predicted"/>
<accession>A0ABD0UU34</accession>
<dbReference type="AlphaFoldDB" id="A0ABD0UU34"/>
<evidence type="ECO:0000313" key="3">
    <source>
        <dbReference type="Proteomes" id="UP001552299"/>
    </source>
</evidence>
<evidence type="ECO:0008006" key="4">
    <source>
        <dbReference type="Google" id="ProtNLM"/>
    </source>
</evidence>
<organism evidence="2 3">
    <name type="scientific">Dendrobium thyrsiflorum</name>
    <name type="common">Pinecone-like raceme dendrobium</name>
    <name type="synonym">Orchid</name>
    <dbReference type="NCBI Taxonomy" id="117978"/>
    <lineage>
        <taxon>Eukaryota</taxon>
        <taxon>Viridiplantae</taxon>
        <taxon>Streptophyta</taxon>
        <taxon>Embryophyta</taxon>
        <taxon>Tracheophyta</taxon>
        <taxon>Spermatophyta</taxon>
        <taxon>Magnoliopsida</taxon>
        <taxon>Liliopsida</taxon>
        <taxon>Asparagales</taxon>
        <taxon>Orchidaceae</taxon>
        <taxon>Epidendroideae</taxon>
        <taxon>Malaxideae</taxon>
        <taxon>Dendrobiinae</taxon>
        <taxon>Dendrobium</taxon>
    </lineage>
</organism>
<feature type="signal peptide" evidence="1">
    <location>
        <begin position="1"/>
        <end position="20"/>
    </location>
</feature>
<keyword evidence="3" id="KW-1185">Reference proteome</keyword>
<feature type="chain" id="PRO_5044832030" description="Secreted protein" evidence="1">
    <location>
        <begin position="21"/>
        <end position="74"/>
    </location>
</feature>